<dbReference type="GO" id="GO:0005874">
    <property type="term" value="C:microtubule"/>
    <property type="evidence" value="ECO:0007669"/>
    <property type="project" value="UniProtKB-KW"/>
</dbReference>
<reference evidence="10" key="2">
    <citation type="submission" date="2024-02" db="EMBL/GenBank/DDBJ databases">
        <title>Comparative genomics of Cryptococcus and Kwoniella reveals pathogenesis evolution and contrasting modes of karyotype evolution via chromosome fusion or intercentromeric recombination.</title>
        <authorList>
            <person name="Coelho M.A."/>
            <person name="David-Palma M."/>
            <person name="Shea T."/>
            <person name="Bowers K."/>
            <person name="McGinley-Smith S."/>
            <person name="Mohammad A.W."/>
            <person name="Gnirke A."/>
            <person name="Yurkov A.M."/>
            <person name="Nowrousian M."/>
            <person name="Sun S."/>
            <person name="Cuomo C.A."/>
            <person name="Heitman J."/>
        </authorList>
    </citation>
    <scope>NUCLEOTIDE SEQUENCE</scope>
    <source>
        <strain evidence="10">CBS 10737</strain>
    </source>
</reference>
<evidence type="ECO:0000256" key="3">
    <source>
        <dbReference type="ARBA" id="ARBA00022490"/>
    </source>
</evidence>
<protein>
    <recommendedName>
        <fullName evidence="9">Dynein light chain</fullName>
    </recommendedName>
</protein>
<evidence type="ECO:0000256" key="1">
    <source>
        <dbReference type="ARBA" id="ARBA00004245"/>
    </source>
</evidence>
<dbReference type="GO" id="GO:0030473">
    <property type="term" value="P:nuclear migration along microtubule"/>
    <property type="evidence" value="ECO:0007669"/>
    <property type="project" value="UniProtKB-ARBA"/>
</dbReference>
<dbReference type="InterPro" id="IPR019763">
    <property type="entry name" value="Dynein_light_1/2_CS"/>
</dbReference>
<keyword evidence="7 9" id="KW-0206">Cytoskeleton</keyword>
<dbReference type="Gene3D" id="3.30.740.10">
    <property type="entry name" value="Protein Inhibitor Of Neuronal Nitric Oxide Synthase"/>
    <property type="match status" value="1"/>
</dbReference>
<dbReference type="RefSeq" id="XP_019010021.2">
    <property type="nucleotide sequence ID" value="XM_019157303.2"/>
</dbReference>
<comment type="similarity">
    <text evidence="2 9">Belongs to the dynein light chain family.</text>
</comment>
<keyword evidence="9" id="KW-0813">Transport</keyword>
<dbReference type="CDD" id="cd21452">
    <property type="entry name" value="DLC-like_DYNLL1_DYNLL2"/>
    <property type="match status" value="1"/>
</dbReference>
<gene>
    <name evidence="10" type="ORF">I206_106871</name>
</gene>
<dbReference type="GO" id="GO:0043935">
    <property type="term" value="P:sexual sporulation resulting in formation of a cellular spore"/>
    <property type="evidence" value="ECO:0007669"/>
    <property type="project" value="UniProtKB-ARBA"/>
</dbReference>
<dbReference type="FunFam" id="3.30.740.10:FF:000001">
    <property type="entry name" value="Dynein light chain"/>
    <property type="match status" value="1"/>
</dbReference>
<evidence type="ECO:0000313" key="10">
    <source>
        <dbReference type="EMBL" id="WWC72907.1"/>
    </source>
</evidence>
<dbReference type="SUPFAM" id="SSF54648">
    <property type="entry name" value="DLC"/>
    <property type="match status" value="1"/>
</dbReference>
<evidence type="ECO:0000256" key="7">
    <source>
        <dbReference type="ARBA" id="ARBA00023212"/>
    </source>
</evidence>
<organism evidence="10 11">
    <name type="scientific">Kwoniella pini CBS 10737</name>
    <dbReference type="NCBI Taxonomy" id="1296096"/>
    <lineage>
        <taxon>Eukaryota</taxon>
        <taxon>Fungi</taxon>
        <taxon>Dikarya</taxon>
        <taxon>Basidiomycota</taxon>
        <taxon>Agaricomycotina</taxon>
        <taxon>Tremellomycetes</taxon>
        <taxon>Tremellales</taxon>
        <taxon>Cryptococcaceae</taxon>
        <taxon>Kwoniella</taxon>
    </lineage>
</organism>
<keyword evidence="5 9" id="KW-0243">Dynein</keyword>
<comment type="function">
    <text evidence="9">Acts as one of several non-catalytic accessory components of the cytoplasmic dynein complex that are thought to be involved in linking dynein to cargos and to adapter proteins that regulate dynein function. Cytoplasmic dynein acts as a motor for the intracellular retrograde motility of vesicles and organelles along microtubules. May play a role in changing or maintaining the spatial distribution of cytoskeletal structures.</text>
</comment>
<keyword evidence="6 9" id="KW-0505">Motor protein</keyword>
<comment type="subcellular location">
    <subcellularLocation>
        <location evidence="1 9">Cytoplasm</location>
        <location evidence="1 9">Cytoskeleton</location>
    </subcellularLocation>
</comment>
<evidence type="ECO:0000256" key="8">
    <source>
        <dbReference type="ARBA" id="ARBA00055833"/>
    </source>
</evidence>
<dbReference type="PANTHER" id="PTHR11886">
    <property type="entry name" value="DYNEIN LIGHT CHAIN"/>
    <property type="match status" value="1"/>
</dbReference>
<keyword evidence="11" id="KW-1185">Reference proteome</keyword>
<comment type="subunit">
    <text evidence="9">Cytoplasmic dynein consists of two catalytic heavy chains (HCs) and a number of non-catalytic subunits which present intermediate chains (ICs), light intermediate chains (LICs) and light chains (LCs).</text>
</comment>
<evidence type="ECO:0000256" key="4">
    <source>
        <dbReference type="ARBA" id="ARBA00022701"/>
    </source>
</evidence>
<keyword evidence="4 9" id="KW-0493">Microtubule</keyword>
<evidence type="ECO:0000313" key="11">
    <source>
        <dbReference type="Proteomes" id="UP000094020"/>
    </source>
</evidence>
<keyword evidence="3 9" id="KW-0963">Cytoplasm</keyword>
<dbReference type="Proteomes" id="UP000094020">
    <property type="component" value="Chromosome 10"/>
</dbReference>
<dbReference type="SMART" id="SM01375">
    <property type="entry name" value="Dynein_light"/>
    <property type="match status" value="1"/>
</dbReference>
<dbReference type="GO" id="GO:0005868">
    <property type="term" value="C:cytoplasmic dynein complex"/>
    <property type="evidence" value="ECO:0007669"/>
    <property type="project" value="TreeGrafter"/>
</dbReference>
<comment type="function">
    <text evidence="8">Acts as one of several non-catalytic accessory components of the cytoplasmic dynein complex that are thought to be involved in linking dynein to cargos and to adapter proteins that regulate dynein function. Cytoplasmic dynein 1 acts as a motor for the intracellular retrograde motility of vesicles and organelles along microtubules. May play a role in changing or maintaining the spatial distribution of cytoskeletal structures. Also a component of the nuclear pore complex.</text>
</comment>
<evidence type="ECO:0000256" key="9">
    <source>
        <dbReference type="RuleBase" id="RU365010"/>
    </source>
</evidence>
<name>A0AAJ8MTK0_9TREE</name>
<reference evidence="10" key="1">
    <citation type="submission" date="2013-07" db="EMBL/GenBank/DDBJ databases">
        <authorList>
            <consortium name="The Broad Institute Genome Sequencing Platform"/>
            <person name="Cuomo C."/>
            <person name="Litvintseva A."/>
            <person name="Chen Y."/>
            <person name="Heitman J."/>
            <person name="Sun S."/>
            <person name="Springer D."/>
            <person name="Dromer F."/>
            <person name="Young S.K."/>
            <person name="Zeng Q."/>
            <person name="Gargeya S."/>
            <person name="Fitzgerald M."/>
            <person name="Abouelleil A."/>
            <person name="Alvarado L."/>
            <person name="Berlin A.M."/>
            <person name="Chapman S.B."/>
            <person name="Dewar J."/>
            <person name="Goldberg J."/>
            <person name="Griggs A."/>
            <person name="Gujja S."/>
            <person name="Hansen M."/>
            <person name="Howarth C."/>
            <person name="Imamovic A."/>
            <person name="Larimer J."/>
            <person name="McCowan C."/>
            <person name="Murphy C."/>
            <person name="Pearson M."/>
            <person name="Priest M."/>
            <person name="Roberts A."/>
            <person name="Saif S."/>
            <person name="Shea T."/>
            <person name="Sykes S."/>
            <person name="Wortman J."/>
            <person name="Nusbaum C."/>
            <person name="Birren B."/>
        </authorList>
    </citation>
    <scope>NUCLEOTIDE SEQUENCE</scope>
    <source>
        <strain evidence="10">CBS 10737</strain>
    </source>
</reference>
<accession>A0AAJ8MTK0</accession>
<dbReference type="GeneID" id="30173952"/>
<dbReference type="Pfam" id="PF01221">
    <property type="entry name" value="Dynein_light"/>
    <property type="match status" value="1"/>
</dbReference>
<dbReference type="InterPro" id="IPR037177">
    <property type="entry name" value="DLC_sf"/>
</dbReference>
<evidence type="ECO:0000256" key="2">
    <source>
        <dbReference type="ARBA" id="ARBA00010156"/>
    </source>
</evidence>
<evidence type="ECO:0000256" key="6">
    <source>
        <dbReference type="ARBA" id="ARBA00023175"/>
    </source>
</evidence>
<dbReference type="AlphaFoldDB" id="A0AAJ8MTK0"/>
<sequence>MAESNQTKLQGGGVSSLRGQNLNAIIKSVDMSEEMQQKAVDIVVLSLDKFDLEKDMAMFIKKEFDRLYGVTWHCVVGKNFGSFVTHETKNFIYFYLGPIAILLWKTS</sequence>
<dbReference type="EMBL" id="CP144528">
    <property type="protein sequence ID" value="WWC72907.1"/>
    <property type="molecule type" value="Genomic_DNA"/>
</dbReference>
<dbReference type="PANTHER" id="PTHR11886:SF35">
    <property type="entry name" value="DYNEIN LIGHT CHAIN"/>
    <property type="match status" value="1"/>
</dbReference>
<dbReference type="InterPro" id="IPR001372">
    <property type="entry name" value="Dynein_light_chain_typ-1/2"/>
</dbReference>
<evidence type="ECO:0000256" key="5">
    <source>
        <dbReference type="ARBA" id="ARBA00023017"/>
    </source>
</evidence>
<proteinExistence type="inferred from homology"/>
<dbReference type="PROSITE" id="PS01239">
    <property type="entry name" value="DYNEIN_LIGHT_1"/>
    <property type="match status" value="1"/>
</dbReference>
<dbReference type="GO" id="GO:0045505">
    <property type="term" value="F:dynein intermediate chain binding"/>
    <property type="evidence" value="ECO:0007669"/>
    <property type="project" value="TreeGrafter"/>
</dbReference>
<dbReference type="KEGG" id="kpin:30173952"/>